<evidence type="ECO:0000313" key="1">
    <source>
        <dbReference type="EMBL" id="KAK9837333.1"/>
    </source>
</evidence>
<gene>
    <name evidence="1" type="ORF">WJX81_007023</name>
</gene>
<name>A0AAW1RV01_9CHLO</name>
<comment type="caution">
    <text evidence="1">The sequence shown here is derived from an EMBL/GenBank/DDBJ whole genome shotgun (WGS) entry which is preliminary data.</text>
</comment>
<reference evidence="1 2" key="1">
    <citation type="journal article" date="2024" name="Nat. Commun.">
        <title>Phylogenomics reveals the evolutionary origins of lichenization in chlorophyte algae.</title>
        <authorList>
            <person name="Puginier C."/>
            <person name="Libourel C."/>
            <person name="Otte J."/>
            <person name="Skaloud P."/>
            <person name="Haon M."/>
            <person name="Grisel S."/>
            <person name="Petersen M."/>
            <person name="Berrin J.G."/>
            <person name="Delaux P.M."/>
            <person name="Dal Grande F."/>
            <person name="Keller J."/>
        </authorList>
    </citation>
    <scope>NUCLEOTIDE SEQUENCE [LARGE SCALE GENOMIC DNA]</scope>
    <source>
        <strain evidence="1 2">SAG 245.80</strain>
    </source>
</reference>
<sequence>MARLVKSFAAEDLALSLDEVDERLQQLLVLLPELGSRVATLKPVLLAALLRAPAVVAQRLVGLRLALPACNVKELVLRDPALLLREVDDVVGEMSVVAGVLGLSERVTQELVSLQPRFLDAEGMVEVVKELRRLLPGAEPGQVLRNDPSWLLRLERGPKKIGALPEDKCY</sequence>
<protein>
    <submittedName>
        <fullName evidence="1">Uncharacterized protein</fullName>
    </submittedName>
</protein>
<organism evidence="1 2">
    <name type="scientific">Elliptochloris bilobata</name>
    <dbReference type="NCBI Taxonomy" id="381761"/>
    <lineage>
        <taxon>Eukaryota</taxon>
        <taxon>Viridiplantae</taxon>
        <taxon>Chlorophyta</taxon>
        <taxon>core chlorophytes</taxon>
        <taxon>Trebouxiophyceae</taxon>
        <taxon>Trebouxiophyceae incertae sedis</taxon>
        <taxon>Elliptochloris clade</taxon>
        <taxon>Elliptochloris</taxon>
    </lineage>
</organism>
<evidence type="ECO:0000313" key="2">
    <source>
        <dbReference type="Proteomes" id="UP001445335"/>
    </source>
</evidence>
<accession>A0AAW1RV01</accession>
<dbReference type="AlphaFoldDB" id="A0AAW1RV01"/>
<dbReference type="Proteomes" id="UP001445335">
    <property type="component" value="Unassembled WGS sequence"/>
</dbReference>
<keyword evidence="2" id="KW-1185">Reference proteome</keyword>
<dbReference type="EMBL" id="JALJOU010000022">
    <property type="protein sequence ID" value="KAK9837333.1"/>
    <property type="molecule type" value="Genomic_DNA"/>
</dbReference>
<proteinExistence type="predicted"/>